<name>A0A926DNC5_9FIRM</name>
<dbReference type="InterPro" id="IPR036759">
    <property type="entry name" value="TPK_catalytic_sf"/>
</dbReference>
<comment type="caution">
    <text evidence="7">The sequence shown here is derived from an EMBL/GenBank/DDBJ whole genome shotgun (WGS) entry which is preliminary data.</text>
</comment>
<dbReference type="GO" id="GO:0016301">
    <property type="term" value="F:kinase activity"/>
    <property type="evidence" value="ECO:0007669"/>
    <property type="project" value="UniProtKB-KW"/>
</dbReference>
<evidence type="ECO:0000313" key="7">
    <source>
        <dbReference type="EMBL" id="MBC8541516.1"/>
    </source>
</evidence>
<dbReference type="InterPro" id="IPR036371">
    <property type="entry name" value="TPK_B1-bd_sf"/>
</dbReference>
<dbReference type="SUPFAM" id="SSF63999">
    <property type="entry name" value="Thiamin pyrophosphokinase, catalytic domain"/>
    <property type="match status" value="1"/>
</dbReference>
<dbReference type="PANTHER" id="PTHR41299">
    <property type="entry name" value="THIAMINE PYROPHOSPHOKINASE"/>
    <property type="match status" value="1"/>
</dbReference>
<evidence type="ECO:0000259" key="6">
    <source>
        <dbReference type="SMART" id="SM00983"/>
    </source>
</evidence>
<evidence type="ECO:0000313" key="8">
    <source>
        <dbReference type="Proteomes" id="UP000611762"/>
    </source>
</evidence>
<dbReference type="InterPro" id="IPR007373">
    <property type="entry name" value="Thiamin_PyroPKinase_B1-bd"/>
</dbReference>
<feature type="domain" description="Thiamin pyrophosphokinase thiamin-binding" evidence="6">
    <location>
        <begin position="134"/>
        <end position="199"/>
    </location>
</feature>
<evidence type="ECO:0000256" key="4">
    <source>
        <dbReference type="ARBA" id="ARBA00022840"/>
    </source>
</evidence>
<dbReference type="GO" id="GO:0030975">
    <property type="term" value="F:thiamine binding"/>
    <property type="evidence" value="ECO:0007669"/>
    <property type="project" value="InterPro"/>
</dbReference>
<dbReference type="SUPFAM" id="SSF63862">
    <property type="entry name" value="Thiamin pyrophosphokinase, substrate-binding domain"/>
    <property type="match status" value="1"/>
</dbReference>
<dbReference type="AlphaFoldDB" id="A0A926DNC5"/>
<dbReference type="CDD" id="cd07995">
    <property type="entry name" value="TPK"/>
    <property type="match status" value="1"/>
</dbReference>
<dbReference type="EMBL" id="JACRSU010000004">
    <property type="protein sequence ID" value="MBC8541516.1"/>
    <property type="molecule type" value="Genomic_DNA"/>
</dbReference>
<dbReference type="GO" id="GO:0005524">
    <property type="term" value="F:ATP binding"/>
    <property type="evidence" value="ECO:0007669"/>
    <property type="project" value="UniProtKB-KW"/>
</dbReference>
<dbReference type="Pfam" id="PF04263">
    <property type="entry name" value="TPK_catalytic"/>
    <property type="match status" value="1"/>
</dbReference>
<dbReference type="GO" id="GO:0006772">
    <property type="term" value="P:thiamine metabolic process"/>
    <property type="evidence" value="ECO:0007669"/>
    <property type="project" value="UniProtKB-UniRule"/>
</dbReference>
<dbReference type="InterPro" id="IPR006282">
    <property type="entry name" value="Thi_PPkinase"/>
</dbReference>
<organism evidence="7 8">
    <name type="scientific">Congzhengia minquanensis</name>
    <dbReference type="NCBI Taxonomy" id="2763657"/>
    <lineage>
        <taxon>Bacteria</taxon>
        <taxon>Bacillati</taxon>
        <taxon>Bacillota</taxon>
        <taxon>Clostridia</taxon>
        <taxon>Eubacteriales</taxon>
        <taxon>Oscillospiraceae</taxon>
        <taxon>Congzhengia</taxon>
    </lineage>
</organism>
<keyword evidence="2" id="KW-0547">Nucleotide-binding</keyword>
<keyword evidence="8" id="KW-1185">Reference proteome</keyword>
<dbReference type="NCBIfam" id="TIGR01378">
    <property type="entry name" value="thi_PPkinase"/>
    <property type="match status" value="1"/>
</dbReference>
<keyword evidence="3" id="KW-0418">Kinase</keyword>
<dbReference type="InterPro" id="IPR007371">
    <property type="entry name" value="TPK_catalytic"/>
</dbReference>
<dbReference type="EC" id="2.7.6.2" evidence="5"/>
<dbReference type="Proteomes" id="UP000611762">
    <property type="component" value="Unassembled WGS sequence"/>
</dbReference>
<evidence type="ECO:0000256" key="2">
    <source>
        <dbReference type="ARBA" id="ARBA00022741"/>
    </source>
</evidence>
<dbReference type="InterPro" id="IPR053149">
    <property type="entry name" value="TPK"/>
</dbReference>
<dbReference type="GO" id="GO:0009229">
    <property type="term" value="P:thiamine diphosphate biosynthetic process"/>
    <property type="evidence" value="ECO:0007669"/>
    <property type="project" value="InterPro"/>
</dbReference>
<dbReference type="RefSeq" id="WP_249313539.1">
    <property type="nucleotide sequence ID" value="NZ_JACRSU010000004.1"/>
</dbReference>
<protein>
    <recommendedName>
        <fullName evidence="5">Thiamine diphosphokinase</fullName>
        <ecNumber evidence="5">2.7.6.2</ecNumber>
    </recommendedName>
</protein>
<sequence>MNALIFAGGDFDGLPEGVCPDDFNLILAADKGYSYAERLRLVPDIFVGDLDSFFDENKIQSREIVRLRPEKDMTDTQEAIQIATRHGADSILVLGALGGRIDHTLANIQLLKFGLDRGVKVALADKDNYITLINTPVRIPRQEGRCLSLIPLTKCEHVFARGVYYPLSDAVMDLGNSLGVSNEFIQEYAEIDPGNGLMLLMVCRKK</sequence>
<dbReference type="SMART" id="SM00983">
    <property type="entry name" value="TPK_B1_binding"/>
    <property type="match status" value="1"/>
</dbReference>
<dbReference type="GO" id="GO:0004788">
    <property type="term" value="F:thiamine diphosphokinase activity"/>
    <property type="evidence" value="ECO:0007669"/>
    <property type="project" value="UniProtKB-UniRule"/>
</dbReference>
<proteinExistence type="predicted"/>
<gene>
    <name evidence="7" type="ORF">H8698_11060</name>
</gene>
<evidence type="ECO:0000256" key="3">
    <source>
        <dbReference type="ARBA" id="ARBA00022777"/>
    </source>
</evidence>
<dbReference type="PANTHER" id="PTHR41299:SF1">
    <property type="entry name" value="THIAMINE PYROPHOSPHOKINASE"/>
    <property type="match status" value="1"/>
</dbReference>
<dbReference type="Pfam" id="PF04265">
    <property type="entry name" value="TPK_B1_binding"/>
    <property type="match status" value="1"/>
</dbReference>
<keyword evidence="1 7" id="KW-0808">Transferase</keyword>
<dbReference type="Gene3D" id="3.40.50.10240">
    <property type="entry name" value="Thiamin pyrophosphokinase, catalytic domain"/>
    <property type="match status" value="1"/>
</dbReference>
<evidence type="ECO:0000256" key="5">
    <source>
        <dbReference type="NCBIfam" id="TIGR01378"/>
    </source>
</evidence>
<reference evidence="7" key="1">
    <citation type="submission" date="2020-08" db="EMBL/GenBank/DDBJ databases">
        <title>Genome public.</title>
        <authorList>
            <person name="Liu C."/>
            <person name="Sun Q."/>
        </authorList>
    </citation>
    <scope>NUCLEOTIDE SEQUENCE</scope>
    <source>
        <strain evidence="7">H8</strain>
    </source>
</reference>
<evidence type="ECO:0000256" key="1">
    <source>
        <dbReference type="ARBA" id="ARBA00022679"/>
    </source>
</evidence>
<keyword evidence="4" id="KW-0067">ATP-binding</keyword>
<accession>A0A926DNC5</accession>